<evidence type="ECO:0000256" key="1">
    <source>
        <dbReference type="SAM" id="MobiDB-lite"/>
    </source>
</evidence>
<accession>A0A1Y2DHN9</accession>
<evidence type="ECO:0000313" key="2">
    <source>
        <dbReference type="EMBL" id="ORY58740.1"/>
    </source>
</evidence>
<protein>
    <submittedName>
        <fullName evidence="2">Uncharacterized protein</fullName>
    </submittedName>
</protein>
<gene>
    <name evidence="2" type="ORF">BCR38DRAFT_527287</name>
</gene>
<dbReference type="RefSeq" id="XP_040711552.1">
    <property type="nucleotide sequence ID" value="XM_040865386.1"/>
</dbReference>
<dbReference type="OrthoDB" id="4753337at2759"/>
<feature type="region of interest" description="Disordered" evidence="1">
    <location>
        <begin position="107"/>
        <end position="139"/>
    </location>
</feature>
<sequence length="255" mass="29459">MPWYFTSLCPSTRNFKAKSLDEYFIKVESGVFGAKQDTADDDPSGSSRDSIEEHSQHDKPMESPHQRAPVAEMGSFDLDIRKKFVTMGTLEPTLPMIPDQNEPVWVTNDNFRPSGHSKRPANDVRSSNEPKKWSRISKNNESLDTTLPIRMEDTRPGEFAFRYEGYTGVYFLRCNLQKCKDVEGDVVYFTEHPFRRFDERAGKHFMNGHNVTTKDEIFRRFAHRVVGTSKQGQLNRHGDELFSLLTQVCVEIQKR</sequence>
<dbReference type="AlphaFoldDB" id="A0A1Y2DHN9"/>
<dbReference type="GeneID" id="63781598"/>
<feature type="compositionally biased region" description="Basic and acidic residues" evidence="1">
    <location>
        <begin position="49"/>
        <end position="65"/>
    </location>
</feature>
<keyword evidence="3" id="KW-1185">Reference proteome</keyword>
<organism evidence="2 3">
    <name type="scientific">Pseudomassariella vexata</name>
    <dbReference type="NCBI Taxonomy" id="1141098"/>
    <lineage>
        <taxon>Eukaryota</taxon>
        <taxon>Fungi</taxon>
        <taxon>Dikarya</taxon>
        <taxon>Ascomycota</taxon>
        <taxon>Pezizomycotina</taxon>
        <taxon>Sordariomycetes</taxon>
        <taxon>Xylariomycetidae</taxon>
        <taxon>Amphisphaeriales</taxon>
        <taxon>Pseudomassariaceae</taxon>
        <taxon>Pseudomassariella</taxon>
    </lineage>
</organism>
<comment type="caution">
    <text evidence="2">The sequence shown here is derived from an EMBL/GenBank/DDBJ whole genome shotgun (WGS) entry which is preliminary data.</text>
</comment>
<evidence type="ECO:0000313" key="3">
    <source>
        <dbReference type="Proteomes" id="UP000193689"/>
    </source>
</evidence>
<feature type="compositionally biased region" description="Basic and acidic residues" evidence="1">
    <location>
        <begin position="120"/>
        <end position="132"/>
    </location>
</feature>
<dbReference type="EMBL" id="MCFJ01000015">
    <property type="protein sequence ID" value="ORY58740.1"/>
    <property type="molecule type" value="Genomic_DNA"/>
</dbReference>
<name>A0A1Y2DHN9_9PEZI</name>
<reference evidence="2 3" key="1">
    <citation type="submission" date="2016-07" db="EMBL/GenBank/DDBJ databases">
        <title>Pervasive Adenine N6-methylation of Active Genes in Fungi.</title>
        <authorList>
            <consortium name="DOE Joint Genome Institute"/>
            <person name="Mondo S.J."/>
            <person name="Dannebaum R.O."/>
            <person name="Kuo R.C."/>
            <person name="Labutti K."/>
            <person name="Haridas S."/>
            <person name="Kuo A."/>
            <person name="Salamov A."/>
            <person name="Ahrendt S.R."/>
            <person name="Lipzen A."/>
            <person name="Sullivan W."/>
            <person name="Andreopoulos W.B."/>
            <person name="Clum A."/>
            <person name="Lindquist E."/>
            <person name="Daum C."/>
            <person name="Ramamoorthy G.K."/>
            <person name="Gryganskyi A."/>
            <person name="Culley D."/>
            <person name="Magnuson J.K."/>
            <person name="James T.Y."/>
            <person name="O'Malley M.A."/>
            <person name="Stajich J.E."/>
            <person name="Spatafora J.W."/>
            <person name="Visel A."/>
            <person name="Grigoriev I.V."/>
        </authorList>
    </citation>
    <scope>NUCLEOTIDE SEQUENCE [LARGE SCALE GENOMIC DNA]</scope>
    <source>
        <strain evidence="2 3">CBS 129021</strain>
    </source>
</reference>
<dbReference type="Proteomes" id="UP000193689">
    <property type="component" value="Unassembled WGS sequence"/>
</dbReference>
<dbReference type="InParanoid" id="A0A1Y2DHN9"/>
<proteinExistence type="predicted"/>
<feature type="region of interest" description="Disordered" evidence="1">
    <location>
        <begin position="32"/>
        <end position="69"/>
    </location>
</feature>